<reference evidence="1 2" key="1">
    <citation type="submission" date="2018-12" db="EMBL/GenBank/DDBJ databases">
        <title>The Draft Genome Sequence of the Soil Bacterium Pedobacter tournemirensis R1.</title>
        <authorList>
            <person name="He J."/>
        </authorList>
    </citation>
    <scope>NUCLEOTIDE SEQUENCE [LARGE SCALE GENOMIC DNA]</scope>
    <source>
        <strain evidence="1 2">R1</strain>
    </source>
</reference>
<proteinExistence type="predicted"/>
<gene>
    <name evidence="1" type="ORF">EKH83_07335</name>
</gene>
<name>A0A4Q0MB04_9SPHI</name>
<sequence length="63" mass="7251">MKKAAGSVNGRSVTAKRHKRFDYAGMKKRPQVCLRQTSECSILFFIVFIEDIMVFYFGEEVAD</sequence>
<evidence type="ECO:0000313" key="1">
    <source>
        <dbReference type="EMBL" id="RXF70451.1"/>
    </source>
</evidence>
<dbReference type="EMBL" id="RXOC01000004">
    <property type="protein sequence ID" value="RXF70451.1"/>
    <property type="molecule type" value="Genomic_DNA"/>
</dbReference>
<comment type="caution">
    <text evidence="1">The sequence shown here is derived from an EMBL/GenBank/DDBJ whole genome shotgun (WGS) entry which is preliminary data.</text>
</comment>
<evidence type="ECO:0000313" key="2">
    <source>
        <dbReference type="Proteomes" id="UP000290848"/>
    </source>
</evidence>
<accession>A0A4Q0MB04</accession>
<protein>
    <submittedName>
        <fullName evidence="1">Uncharacterized protein</fullName>
    </submittedName>
</protein>
<dbReference type="AlphaFoldDB" id="A0A4Q0MB04"/>
<dbReference type="Proteomes" id="UP000290848">
    <property type="component" value="Unassembled WGS sequence"/>
</dbReference>
<organism evidence="1 2">
    <name type="scientific">Arcticibacter tournemirensis</name>
    <dbReference type="NCBI Taxonomy" id="699437"/>
    <lineage>
        <taxon>Bacteria</taxon>
        <taxon>Pseudomonadati</taxon>
        <taxon>Bacteroidota</taxon>
        <taxon>Sphingobacteriia</taxon>
        <taxon>Sphingobacteriales</taxon>
        <taxon>Sphingobacteriaceae</taxon>
        <taxon>Arcticibacter</taxon>
    </lineage>
</organism>